<protein>
    <submittedName>
        <fullName evidence="1">Uncharacterized protein</fullName>
    </submittedName>
</protein>
<dbReference type="HOGENOM" id="CLU_1664177_0_0_1"/>
<reference evidence="1 2" key="1">
    <citation type="submission" date="2013-11" db="EMBL/GenBank/DDBJ databases">
        <title>The Genome Sequence of Phytophthora parasitica P1569.</title>
        <authorList>
            <consortium name="The Broad Institute Genomics Platform"/>
            <person name="Russ C."/>
            <person name="Tyler B."/>
            <person name="Panabieres F."/>
            <person name="Shan W."/>
            <person name="Tripathy S."/>
            <person name="Grunwald N."/>
            <person name="Machado M."/>
            <person name="Johnson C.S."/>
            <person name="Arredondo F."/>
            <person name="Hong C."/>
            <person name="Coffey M."/>
            <person name="Young S.K."/>
            <person name="Zeng Q."/>
            <person name="Gargeya S."/>
            <person name="Fitzgerald M."/>
            <person name="Abouelleil A."/>
            <person name="Alvarado L."/>
            <person name="Chapman S.B."/>
            <person name="Gainer-Dewar J."/>
            <person name="Goldberg J."/>
            <person name="Griggs A."/>
            <person name="Gujja S."/>
            <person name="Hansen M."/>
            <person name="Howarth C."/>
            <person name="Imamovic A."/>
            <person name="Ireland A."/>
            <person name="Larimer J."/>
            <person name="McCowan C."/>
            <person name="Murphy C."/>
            <person name="Pearson M."/>
            <person name="Poon T.W."/>
            <person name="Priest M."/>
            <person name="Roberts A."/>
            <person name="Saif S."/>
            <person name="Shea T."/>
            <person name="Sykes S."/>
            <person name="Wortman J."/>
            <person name="Nusbaum C."/>
            <person name="Birren B."/>
        </authorList>
    </citation>
    <scope>NUCLEOTIDE SEQUENCE [LARGE SCALE GENOMIC DNA]</scope>
    <source>
        <strain evidence="1 2">P1569</strain>
    </source>
</reference>
<keyword evidence="2" id="KW-1185">Reference proteome</keyword>
<gene>
    <name evidence="1" type="ORF">F443_17732</name>
</gene>
<name>V9EC53_PHYNI</name>
<comment type="caution">
    <text evidence="1">The sequence shown here is derived from an EMBL/GenBank/DDBJ whole genome shotgun (WGS) entry which is preliminary data.</text>
</comment>
<accession>V9EC53</accession>
<evidence type="ECO:0000313" key="2">
    <source>
        <dbReference type="Proteomes" id="UP000018721"/>
    </source>
</evidence>
<evidence type="ECO:0000313" key="1">
    <source>
        <dbReference type="EMBL" id="ETI36073.1"/>
    </source>
</evidence>
<dbReference type="OrthoDB" id="126816at2759"/>
<dbReference type="AlphaFoldDB" id="V9EC53"/>
<proteinExistence type="predicted"/>
<dbReference type="Proteomes" id="UP000018721">
    <property type="component" value="Unassembled WGS sequence"/>
</dbReference>
<dbReference type="EMBL" id="ANIZ01003064">
    <property type="protein sequence ID" value="ETI36073.1"/>
    <property type="molecule type" value="Genomic_DNA"/>
</dbReference>
<organism evidence="1 2">
    <name type="scientific">Phytophthora nicotianae P1569</name>
    <dbReference type="NCBI Taxonomy" id="1317065"/>
    <lineage>
        <taxon>Eukaryota</taxon>
        <taxon>Sar</taxon>
        <taxon>Stramenopiles</taxon>
        <taxon>Oomycota</taxon>
        <taxon>Peronosporomycetes</taxon>
        <taxon>Peronosporales</taxon>
        <taxon>Peronosporaceae</taxon>
        <taxon>Phytophthora</taxon>
    </lineage>
</organism>
<sequence>MDPEKAKKLALVRKRVRENECSDTGSVSKRRRLTDPTERTQLRNRNDRFLCYAESDSGYKSVVGSDRAVNYWTGVLYELEGDDDPPVVLHMNTQNAVAAKPDAERFSKKLAEIRVQSLAAIPEPDQTPFPSFIDCDFFLVCVLDENYKRHPFVSDIDDA</sequence>